<evidence type="ECO:0000313" key="10">
    <source>
        <dbReference type="Proteomes" id="UP000253977"/>
    </source>
</evidence>
<evidence type="ECO:0000256" key="8">
    <source>
        <dbReference type="SAM" id="Phobius"/>
    </source>
</evidence>
<name>A0A369TNV4_9RHOB</name>
<keyword evidence="10" id="KW-1185">Reference proteome</keyword>
<sequence length="130" mass="13615">MIRRRPPLVAPTPRRRASEPVVPMINVVFLLLIFFLMTAQIVPPDPFGISLPEAAGDTPDEAAPLYISASGETAFADLRGDAAVRAAAEAGPVNLHADAALEAVALARLLRDLQEAGADTVQIVTLPGAP</sequence>
<evidence type="ECO:0000256" key="4">
    <source>
        <dbReference type="ARBA" id="ARBA00022692"/>
    </source>
</evidence>
<dbReference type="AlphaFoldDB" id="A0A369TNV4"/>
<dbReference type="EMBL" id="QPMK01000003">
    <property type="protein sequence ID" value="RDD66971.1"/>
    <property type="molecule type" value="Genomic_DNA"/>
</dbReference>
<gene>
    <name evidence="9" type="ORF">DU478_04290</name>
</gene>
<keyword evidence="6 8" id="KW-0472">Membrane</keyword>
<comment type="caution">
    <text evidence="9">The sequence shown here is derived from an EMBL/GenBank/DDBJ whole genome shotgun (WGS) entry which is preliminary data.</text>
</comment>
<dbReference type="InterPro" id="IPR003400">
    <property type="entry name" value="ExbD"/>
</dbReference>
<evidence type="ECO:0000256" key="2">
    <source>
        <dbReference type="ARBA" id="ARBA00005811"/>
    </source>
</evidence>
<dbReference type="PANTHER" id="PTHR30558:SF3">
    <property type="entry name" value="BIOPOLYMER TRANSPORT PROTEIN EXBD-RELATED"/>
    <property type="match status" value="1"/>
</dbReference>
<dbReference type="RefSeq" id="WP_114509720.1">
    <property type="nucleotide sequence ID" value="NZ_QPMK01000003.1"/>
</dbReference>
<accession>A0A369TNV4</accession>
<evidence type="ECO:0000256" key="3">
    <source>
        <dbReference type="ARBA" id="ARBA00022475"/>
    </source>
</evidence>
<keyword evidence="3" id="KW-1003">Cell membrane</keyword>
<protein>
    <submittedName>
        <fullName evidence="9">Biopolymer transporter ExbD</fullName>
    </submittedName>
</protein>
<evidence type="ECO:0000256" key="5">
    <source>
        <dbReference type="ARBA" id="ARBA00022989"/>
    </source>
</evidence>
<dbReference type="GO" id="GO:0022857">
    <property type="term" value="F:transmembrane transporter activity"/>
    <property type="evidence" value="ECO:0007669"/>
    <property type="project" value="InterPro"/>
</dbReference>
<evidence type="ECO:0000256" key="1">
    <source>
        <dbReference type="ARBA" id="ARBA00004162"/>
    </source>
</evidence>
<keyword evidence="5 8" id="KW-1133">Transmembrane helix</keyword>
<feature type="transmembrane region" description="Helical" evidence="8">
    <location>
        <begin position="21"/>
        <end position="42"/>
    </location>
</feature>
<comment type="similarity">
    <text evidence="2 7">Belongs to the ExbD/TolR family.</text>
</comment>
<dbReference type="Proteomes" id="UP000253977">
    <property type="component" value="Unassembled WGS sequence"/>
</dbReference>
<evidence type="ECO:0000313" key="9">
    <source>
        <dbReference type="EMBL" id="RDD66971.1"/>
    </source>
</evidence>
<dbReference type="OrthoDB" id="8479787at2"/>
<evidence type="ECO:0000256" key="6">
    <source>
        <dbReference type="ARBA" id="ARBA00023136"/>
    </source>
</evidence>
<comment type="subcellular location">
    <subcellularLocation>
        <location evidence="1">Cell membrane</location>
        <topology evidence="1">Single-pass membrane protein</topology>
    </subcellularLocation>
    <subcellularLocation>
        <location evidence="7">Cell membrane</location>
        <topology evidence="7">Single-pass type II membrane protein</topology>
    </subcellularLocation>
</comment>
<reference evidence="9 10" key="1">
    <citation type="submission" date="2018-07" db="EMBL/GenBank/DDBJ databases">
        <title>Thalassococcus profundi sp. nov., a marine bacterium isolated from deep seawater of Okinawa Trough.</title>
        <authorList>
            <person name="Yu M."/>
        </authorList>
    </citation>
    <scope>NUCLEOTIDE SEQUENCE [LARGE SCALE GENOMIC DNA]</scope>
    <source>
        <strain evidence="9 10">WRAS1</strain>
    </source>
</reference>
<evidence type="ECO:0000256" key="7">
    <source>
        <dbReference type="RuleBase" id="RU003879"/>
    </source>
</evidence>
<keyword evidence="4 7" id="KW-0812">Transmembrane</keyword>
<organism evidence="9 10">
    <name type="scientific">Thalassococcus profundi</name>
    <dbReference type="NCBI Taxonomy" id="2282382"/>
    <lineage>
        <taxon>Bacteria</taxon>
        <taxon>Pseudomonadati</taxon>
        <taxon>Pseudomonadota</taxon>
        <taxon>Alphaproteobacteria</taxon>
        <taxon>Rhodobacterales</taxon>
        <taxon>Roseobacteraceae</taxon>
        <taxon>Thalassococcus</taxon>
    </lineage>
</organism>
<dbReference type="GO" id="GO:0005886">
    <property type="term" value="C:plasma membrane"/>
    <property type="evidence" value="ECO:0007669"/>
    <property type="project" value="UniProtKB-SubCell"/>
</dbReference>
<keyword evidence="7" id="KW-0653">Protein transport</keyword>
<proteinExistence type="inferred from homology"/>
<dbReference type="GO" id="GO:0015031">
    <property type="term" value="P:protein transport"/>
    <property type="evidence" value="ECO:0007669"/>
    <property type="project" value="UniProtKB-KW"/>
</dbReference>
<dbReference type="PANTHER" id="PTHR30558">
    <property type="entry name" value="EXBD MEMBRANE COMPONENT OF PMF-DRIVEN MACROMOLECULE IMPORT SYSTEM"/>
    <property type="match status" value="1"/>
</dbReference>
<dbReference type="Pfam" id="PF02472">
    <property type="entry name" value="ExbD"/>
    <property type="match status" value="1"/>
</dbReference>
<keyword evidence="7" id="KW-0813">Transport</keyword>